<dbReference type="PIRSF" id="PIRSF000460">
    <property type="entry name" value="Pprylas_GlgP"/>
    <property type="match status" value="1"/>
</dbReference>
<dbReference type="GO" id="GO:0008184">
    <property type="term" value="F:glycogen phosphorylase activity"/>
    <property type="evidence" value="ECO:0007669"/>
    <property type="project" value="InterPro"/>
</dbReference>
<dbReference type="SUPFAM" id="SSF53756">
    <property type="entry name" value="UDP-Glycosyltransferase/glycogen phosphorylase"/>
    <property type="match status" value="1"/>
</dbReference>
<reference evidence="13" key="1">
    <citation type="submission" date="2020-05" db="EMBL/GenBank/DDBJ databases">
        <authorList>
            <person name="Chiriac C."/>
            <person name="Salcher M."/>
            <person name="Ghai R."/>
            <person name="Kavagutti S V."/>
        </authorList>
    </citation>
    <scope>NUCLEOTIDE SEQUENCE</scope>
</reference>
<evidence type="ECO:0000256" key="2">
    <source>
        <dbReference type="ARBA" id="ARBA00001933"/>
    </source>
</evidence>
<dbReference type="PANTHER" id="PTHR42655:SF1">
    <property type="entry name" value="GLYCOGEN PHOSPHORYLASE"/>
    <property type="match status" value="1"/>
</dbReference>
<proteinExistence type="inferred from homology"/>
<comment type="catalytic activity">
    <reaction evidence="1">
        <text>[(1-&gt;4)-alpha-D-glucosyl](n) + phosphate = [(1-&gt;4)-alpha-D-glucosyl](n-1) + alpha-D-glucose 1-phosphate</text>
        <dbReference type="Rhea" id="RHEA:41732"/>
        <dbReference type="Rhea" id="RHEA-COMP:9584"/>
        <dbReference type="Rhea" id="RHEA-COMP:9586"/>
        <dbReference type="ChEBI" id="CHEBI:15444"/>
        <dbReference type="ChEBI" id="CHEBI:43474"/>
        <dbReference type="ChEBI" id="CHEBI:58601"/>
        <dbReference type="EC" id="2.4.1.1"/>
    </reaction>
</comment>
<dbReference type="PANTHER" id="PTHR42655">
    <property type="entry name" value="GLYCOGEN PHOSPHORYLASE"/>
    <property type="match status" value="1"/>
</dbReference>
<evidence type="ECO:0000259" key="10">
    <source>
        <dbReference type="Pfam" id="PF11897"/>
    </source>
</evidence>
<evidence type="ECO:0000256" key="9">
    <source>
        <dbReference type="ARBA" id="ARBA00023277"/>
    </source>
</evidence>
<keyword evidence="8" id="KW-0663">Pyridoxal phosphate</keyword>
<keyword evidence="7" id="KW-0808">Transferase</keyword>
<dbReference type="EMBL" id="CAEZYY010000009">
    <property type="protein sequence ID" value="CAB4749401.1"/>
    <property type="molecule type" value="Genomic_DNA"/>
</dbReference>
<dbReference type="InterPro" id="IPR035090">
    <property type="entry name" value="Pyridoxal_P_attach_site"/>
</dbReference>
<evidence type="ECO:0000256" key="8">
    <source>
        <dbReference type="ARBA" id="ARBA00022898"/>
    </source>
</evidence>
<organism evidence="13">
    <name type="scientific">freshwater metagenome</name>
    <dbReference type="NCBI Taxonomy" id="449393"/>
    <lineage>
        <taxon>unclassified sequences</taxon>
        <taxon>metagenomes</taxon>
        <taxon>ecological metagenomes</taxon>
    </lineage>
</organism>
<dbReference type="InterPro" id="IPR000811">
    <property type="entry name" value="Glyco_trans_35"/>
</dbReference>
<evidence type="ECO:0000256" key="5">
    <source>
        <dbReference type="ARBA" id="ARBA00022533"/>
    </source>
</evidence>
<protein>
    <recommendedName>
        <fullName evidence="4">glycogen phosphorylase</fullName>
        <ecNumber evidence="4">2.4.1.1</ecNumber>
    </recommendedName>
</protein>
<evidence type="ECO:0000313" key="12">
    <source>
        <dbReference type="EMBL" id="CAB4749401.1"/>
    </source>
</evidence>
<accession>A0A6J7TLH4</accession>
<sequence length="812" mass="89429">MQATHRFFVAPSIPIPLAGLTRLAANLHWTWDAPTQDLFARLDPKVWAATAGNPVEFLQRVSPQRWAELADDRSVVAEVAARADVLEAAIHRPGWFSHRAESPLRLIAYFSPEFGLSETLPQYSGGLGVLAGDHLKAASDLGIPLVAVGLLYRQGYFRQRLDAEGWQRENFPQLDPRAMALTDTGITVPVRVAGSHVEVAVWRVDVGRIPLYLLDTDVEGNTPEDRLITDRLYGGDVDHRLRQETVLGIGGVRALRALGLSPQVFHTNEGHAGFLALERIREHVAAGLPFAHAVEAVRAGGLFTTHTPIPAGIDRYAPELMNKFFGEFCGELGCSFDELMALGRDGETPEAPRFNMAALGLRMSARSNAVASLHGDVSRRMFANLWPGALEQETPITSVTNGIHSKTWVSPRIDALLSRSVNPIWDGADAAVWSRVHHMDERELWEARRHGRNELVGFVRDRLQADVLDPDALTIGFARRFATYKRATLLLSQPDRLRRMLLSQERPVQFVFAGKAHPADEPGKTMIQAIEQFARELDVAHRFVFVQDYDMHVARMMYQGCDVWLNTPRRPLEACGTSGMKAAMNGALNCSIADGWWAECADGLNGWVITSADEDPDPARRDLREGLNLFNILEGDVVPTFYDGTPPSRWIARMKHAWATLGPFVTASRMVKDYTTGLYEPAAAQSDRFTANRAEVASSVADWKANVARQWSAVRITAFEAEHGKASADVHLGVLDTDDVSCELVHGPVDANGTLLHATVERLGLVDVQNGAARFAGTFGPTAAGSYGVSVRVRAHHEELTNPVETGLITYR</sequence>
<keyword evidence="6" id="KW-0328">Glycosyltransferase</keyword>
<dbReference type="InterPro" id="IPR052182">
    <property type="entry name" value="Glycogen/Maltodextrin_Phosph"/>
</dbReference>
<dbReference type="InterPro" id="IPR024517">
    <property type="entry name" value="Glycogen_phosphorylase_DUF3417"/>
</dbReference>
<keyword evidence="9" id="KW-0119">Carbohydrate metabolism</keyword>
<dbReference type="Gene3D" id="3.40.50.2000">
    <property type="entry name" value="Glycogen Phosphorylase B"/>
    <property type="match status" value="3"/>
</dbReference>
<dbReference type="Pfam" id="PF11897">
    <property type="entry name" value="DUF3417"/>
    <property type="match status" value="1"/>
</dbReference>
<feature type="domain" description="DUF3417" evidence="10">
    <location>
        <begin position="13"/>
        <end position="120"/>
    </location>
</feature>
<comment type="similarity">
    <text evidence="3">Belongs to the glycogen phosphorylase family.</text>
</comment>
<comment type="cofactor">
    <cofactor evidence="2">
        <name>pyridoxal 5'-phosphate</name>
        <dbReference type="ChEBI" id="CHEBI:597326"/>
    </cofactor>
</comment>
<dbReference type="EC" id="2.4.1.1" evidence="4"/>
<dbReference type="EMBL" id="CAFBQP010000009">
    <property type="protein sequence ID" value="CAB5054724.1"/>
    <property type="molecule type" value="Genomic_DNA"/>
</dbReference>
<dbReference type="NCBIfam" id="TIGR02094">
    <property type="entry name" value="more_P_ylases"/>
    <property type="match status" value="1"/>
</dbReference>
<keyword evidence="5" id="KW-0021">Allosteric enzyme</keyword>
<evidence type="ECO:0000256" key="4">
    <source>
        <dbReference type="ARBA" id="ARBA00012591"/>
    </source>
</evidence>
<dbReference type="EMBL" id="CAEZXX010000123">
    <property type="protein sequence ID" value="CAB4719279.1"/>
    <property type="molecule type" value="Genomic_DNA"/>
</dbReference>
<evidence type="ECO:0000256" key="6">
    <source>
        <dbReference type="ARBA" id="ARBA00022676"/>
    </source>
</evidence>
<name>A0A6J7TLH4_9ZZZZ</name>
<dbReference type="GO" id="GO:0030170">
    <property type="term" value="F:pyridoxal phosphate binding"/>
    <property type="evidence" value="ECO:0007669"/>
    <property type="project" value="InterPro"/>
</dbReference>
<gene>
    <name evidence="11" type="ORF">UFOPK2602_01620</name>
    <name evidence="12" type="ORF">UFOPK2806_00918</name>
    <name evidence="13" type="ORF">UFOPK4306_00341</name>
</gene>
<evidence type="ECO:0000256" key="3">
    <source>
        <dbReference type="ARBA" id="ARBA00006047"/>
    </source>
</evidence>
<evidence type="ECO:0000256" key="1">
    <source>
        <dbReference type="ARBA" id="ARBA00001275"/>
    </source>
</evidence>
<evidence type="ECO:0000313" key="11">
    <source>
        <dbReference type="EMBL" id="CAB4719279.1"/>
    </source>
</evidence>
<evidence type="ECO:0000256" key="7">
    <source>
        <dbReference type="ARBA" id="ARBA00022679"/>
    </source>
</evidence>
<dbReference type="PROSITE" id="PS00102">
    <property type="entry name" value="PHOSPHORYLASE"/>
    <property type="match status" value="1"/>
</dbReference>
<dbReference type="AlphaFoldDB" id="A0A6J7TLH4"/>
<evidence type="ECO:0000313" key="13">
    <source>
        <dbReference type="EMBL" id="CAB5054724.1"/>
    </source>
</evidence>
<dbReference type="Pfam" id="PF00343">
    <property type="entry name" value="Phosphorylase"/>
    <property type="match status" value="1"/>
</dbReference>
<dbReference type="InterPro" id="IPR011834">
    <property type="entry name" value="Agluc_phsphrylas"/>
</dbReference>
<dbReference type="GO" id="GO:0005975">
    <property type="term" value="P:carbohydrate metabolic process"/>
    <property type="evidence" value="ECO:0007669"/>
    <property type="project" value="InterPro"/>
</dbReference>